<feature type="transmembrane region" description="Helical" evidence="1">
    <location>
        <begin position="141"/>
        <end position="161"/>
    </location>
</feature>
<dbReference type="Proteomes" id="UP001139054">
    <property type="component" value="Unassembled WGS sequence"/>
</dbReference>
<feature type="transmembrane region" description="Helical" evidence="1">
    <location>
        <begin position="308"/>
        <end position="324"/>
    </location>
</feature>
<feature type="transmembrane region" description="Helical" evidence="1">
    <location>
        <begin position="357"/>
        <end position="376"/>
    </location>
</feature>
<feature type="transmembrane region" description="Helical" evidence="1">
    <location>
        <begin position="330"/>
        <end position="345"/>
    </location>
</feature>
<feature type="transmembrane region" description="Helical" evidence="1">
    <location>
        <begin position="216"/>
        <end position="233"/>
    </location>
</feature>
<keyword evidence="4" id="KW-1185">Reference proteome</keyword>
<proteinExistence type="predicted"/>
<keyword evidence="1" id="KW-0472">Membrane</keyword>
<dbReference type="Proteomes" id="UP001139012">
    <property type="component" value="Unassembled WGS sequence"/>
</dbReference>
<sequence>MHSSVHAQLSSTANDFLTKYLGVLMSIDHAAGCSGLSTLFNSRRVRSRCTKAVMFSGCLVVNLISMTGTASAHVKWFVPCIVSDDPLPVQAVFTTIFFLFLALFLAMFYLACAAEQTTFGLMLSRFLDHVTEPLRRRVDDLLRGAAAVFFALLWAHGGLILTPELEANSIWLSAIQLLIPLFLAARPTLPAAGAAILLLYGYGAACYGLFHMLDYPVFLGLGVWFALSVSHDAKLLAFRSDFLRWTVALSLLWPSMEKFVYPAWVAAIAVNHPELTLGFDVSTVVTAAGIVEFGLAFALFWTPLVRRLSALALVLLLTAATLDFGKVDGIGHLMIVAILFVVFADREDRPVQYRPALAPLVSSMALPATLLLYTGAHTLSYASLSAPIEPLAGGAALLLLIFLCLRRFTGHPTNRRDKSEQDPVRQVPLRASILVVSPDAAPEVAFGGVALAAVVLIALGLHGHELKVPPSGASVAPRQQHST</sequence>
<dbReference type="EMBL" id="JAKLUA010000007">
    <property type="protein sequence ID" value="MCG2669900.1"/>
    <property type="molecule type" value="Genomic_DNA"/>
</dbReference>
<keyword evidence="1" id="KW-0812">Transmembrane</keyword>
<evidence type="ECO:0000313" key="3">
    <source>
        <dbReference type="EMBL" id="MCG2669900.1"/>
    </source>
</evidence>
<evidence type="ECO:0000313" key="5">
    <source>
        <dbReference type="Proteomes" id="UP001139054"/>
    </source>
</evidence>
<evidence type="ECO:0000313" key="2">
    <source>
        <dbReference type="EMBL" id="MCG2631285.1"/>
    </source>
</evidence>
<keyword evidence="1" id="KW-1133">Transmembrane helix</keyword>
<evidence type="ECO:0000256" key="1">
    <source>
        <dbReference type="SAM" id="Phobius"/>
    </source>
</evidence>
<organism evidence="2 5">
    <name type="scientific">Bradyrhizobium zhengyangense</name>
    <dbReference type="NCBI Taxonomy" id="2911009"/>
    <lineage>
        <taxon>Bacteria</taxon>
        <taxon>Pseudomonadati</taxon>
        <taxon>Pseudomonadota</taxon>
        <taxon>Alphaproteobacteria</taxon>
        <taxon>Hyphomicrobiales</taxon>
        <taxon>Nitrobacteraceae</taxon>
        <taxon>Bradyrhizobium</taxon>
    </lineage>
</organism>
<comment type="caution">
    <text evidence="2">The sequence shown here is derived from an EMBL/GenBank/DDBJ whole genome shotgun (WGS) entry which is preliminary data.</text>
</comment>
<evidence type="ECO:0000313" key="4">
    <source>
        <dbReference type="Proteomes" id="UP001139012"/>
    </source>
</evidence>
<feature type="transmembrane region" description="Helical" evidence="1">
    <location>
        <begin position="281"/>
        <end position="301"/>
    </location>
</feature>
<feature type="transmembrane region" description="Helical" evidence="1">
    <location>
        <begin position="91"/>
        <end position="112"/>
    </location>
</feature>
<dbReference type="RefSeq" id="WP_237872050.1">
    <property type="nucleotide sequence ID" value="NZ_JAKLTY010000027.1"/>
</dbReference>
<reference evidence="2" key="1">
    <citation type="submission" date="2022-01" db="EMBL/GenBank/DDBJ databases">
        <title>Genome sequnece data of strain Bradyrhizobium sp. nov.</title>
        <authorList>
            <person name="Zhang J."/>
        </authorList>
    </citation>
    <scope>NUCLEOTIDE SEQUENCE</scope>
    <source>
        <strain evidence="3">WYCCWR 12774</strain>
        <strain evidence="2">WYCCWR 13023</strain>
    </source>
</reference>
<dbReference type="AlphaFoldDB" id="A0A9X1RJE1"/>
<feature type="transmembrane region" description="Helical" evidence="1">
    <location>
        <begin position="52"/>
        <end position="71"/>
    </location>
</feature>
<feature type="transmembrane region" description="Helical" evidence="1">
    <location>
        <begin position="388"/>
        <end position="408"/>
    </location>
</feature>
<gene>
    <name evidence="3" type="ORF">L6637_23320</name>
    <name evidence="2" type="ORF">L6654_32115</name>
</gene>
<name>A0A9X1RJE1_9BRAD</name>
<accession>A0A9X1RJE1</accession>
<protein>
    <submittedName>
        <fullName evidence="2">Uncharacterized protein</fullName>
    </submittedName>
</protein>
<dbReference type="EMBL" id="JAKLTY010000027">
    <property type="protein sequence ID" value="MCG2631285.1"/>
    <property type="molecule type" value="Genomic_DNA"/>
</dbReference>